<dbReference type="PANTHER" id="PTHR33885:SF3">
    <property type="entry name" value="PHAGE SHOCK PROTEIN C"/>
    <property type="match status" value="1"/>
</dbReference>
<organism evidence="8 9">
    <name type="scientific">Alteriqipengyuania abyssalis</name>
    <dbReference type="NCBI Taxonomy" id="2860200"/>
    <lineage>
        <taxon>Bacteria</taxon>
        <taxon>Pseudomonadati</taxon>
        <taxon>Pseudomonadota</taxon>
        <taxon>Alphaproteobacteria</taxon>
        <taxon>Sphingomonadales</taxon>
        <taxon>Erythrobacteraceae</taxon>
        <taxon>Alteriqipengyuania</taxon>
    </lineage>
</organism>
<feature type="domain" description="Phage shock protein PspC N-terminal" evidence="7">
    <location>
        <begin position="16"/>
        <end position="70"/>
    </location>
</feature>
<dbReference type="InterPro" id="IPR052027">
    <property type="entry name" value="PspC"/>
</dbReference>
<sequence>MSQLDTDRHASRPAREFRLDKQRGSIAGVCAGIANYFGWDVTMVRLAFVLTTIFLTGAPLIAYLILWAIAD</sequence>
<dbReference type="Proteomes" id="UP000759298">
    <property type="component" value="Unassembled WGS sequence"/>
</dbReference>
<name>A0ABS7PDS4_9SPHN</name>
<keyword evidence="9" id="KW-1185">Reference proteome</keyword>
<evidence type="ECO:0000256" key="5">
    <source>
        <dbReference type="ARBA" id="ARBA00023136"/>
    </source>
</evidence>
<dbReference type="InterPro" id="IPR007168">
    <property type="entry name" value="Phageshock_PspC_N"/>
</dbReference>
<keyword evidence="4 6" id="KW-1133">Transmembrane helix</keyword>
<evidence type="ECO:0000256" key="2">
    <source>
        <dbReference type="ARBA" id="ARBA00022475"/>
    </source>
</evidence>
<dbReference type="EMBL" id="JAHWXP010000002">
    <property type="protein sequence ID" value="MBY8337220.1"/>
    <property type="molecule type" value="Genomic_DNA"/>
</dbReference>
<evidence type="ECO:0000256" key="6">
    <source>
        <dbReference type="SAM" id="Phobius"/>
    </source>
</evidence>
<reference evidence="8 9" key="1">
    <citation type="submission" date="2021-07" db="EMBL/GenBank/DDBJ databases">
        <title>Alteriqipengyuania abyssalis NZ-12B nov, sp.nov isolated from deep sea sponge in pacific ocean.</title>
        <authorList>
            <person name="Tareen S."/>
            <person name="Wink J."/>
        </authorList>
    </citation>
    <scope>NUCLEOTIDE SEQUENCE [LARGE SCALE GENOMIC DNA]</scope>
    <source>
        <strain evidence="8 9">NZ-12B</strain>
    </source>
</reference>
<evidence type="ECO:0000256" key="3">
    <source>
        <dbReference type="ARBA" id="ARBA00022692"/>
    </source>
</evidence>
<evidence type="ECO:0000313" key="9">
    <source>
        <dbReference type="Proteomes" id="UP000759298"/>
    </source>
</evidence>
<feature type="transmembrane region" description="Helical" evidence="6">
    <location>
        <begin position="46"/>
        <end position="70"/>
    </location>
</feature>
<evidence type="ECO:0000256" key="1">
    <source>
        <dbReference type="ARBA" id="ARBA00004162"/>
    </source>
</evidence>
<proteinExistence type="predicted"/>
<dbReference type="PANTHER" id="PTHR33885">
    <property type="entry name" value="PHAGE SHOCK PROTEIN C"/>
    <property type="match status" value="1"/>
</dbReference>
<keyword evidence="2" id="KW-1003">Cell membrane</keyword>
<accession>A0ABS7PDS4</accession>
<evidence type="ECO:0000259" key="7">
    <source>
        <dbReference type="Pfam" id="PF04024"/>
    </source>
</evidence>
<comment type="subcellular location">
    <subcellularLocation>
        <location evidence="1">Cell membrane</location>
        <topology evidence="1">Single-pass membrane protein</topology>
    </subcellularLocation>
</comment>
<evidence type="ECO:0000313" key="8">
    <source>
        <dbReference type="EMBL" id="MBY8337220.1"/>
    </source>
</evidence>
<gene>
    <name evidence="8" type="ORF">KYN89_09170</name>
</gene>
<keyword evidence="3 6" id="KW-0812">Transmembrane</keyword>
<keyword evidence="5 6" id="KW-0472">Membrane</keyword>
<evidence type="ECO:0000256" key="4">
    <source>
        <dbReference type="ARBA" id="ARBA00022989"/>
    </source>
</evidence>
<protein>
    <submittedName>
        <fullName evidence="8">PspC domain-containing protein</fullName>
    </submittedName>
</protein>
<comment type="caution">
    <text evidence="8">The sequence shown here is derived from an EMBL/GenBank/DDBJ whole genome shotgun (WGS) entry which is preliminary data.</text>
</comment>
<dbReference type="Pfam" id="PF04024">
    <property type="entry name" value="PspC"/>
    <property type="match status" value="1"/>
</dbReference>
<dbReference type="RefSeq" id="WP_010234197.1">
    <property type="nucleotide sequence ID" value="NZ_JAHWXP010000002.1"/>
</dbReference>